<gene>
    <name evidence="2" type="ORF">PL9631_500065</name>
</gene>
<evidence type="ECO:0000313" key="3">
    <source>
        <dbReference type="Proteomes" id="UP000182190"/>
    </source>
</evidence>
<dbReference type="AlphaFoldDB" id="A0A7Z9DZD3"/>
<organism evidence="2 3">
    <name type="scientific">Planktothrix paucivesiculata PCC 9631</name>
    <dbReference type="NCBI Taxonomy" id="671071"/>
    <lineage>
        <taxon>Bacteria</taxon>
        <taxon>Bacillati</taxon>
        <taxon>Cyanobacteriota</taxon>
        <taxon>Cyanophyceae</taxon>
        <taxon>Oscillatoriophycideae</taxon>
        <taxon>Oscillatoriales</taxon>
        <taxon>Microcoleaceae</taxon>
        <taxon>Planktothrix</taxon>
    </lineage>
</organism>
<comment type="caution">
    <text evidence="2">The sequence shown here is derived from an EMBL/GenBank/DDBJ whole genome shotgun (WGS) entry which is preliminary data.</text>
</comment>
<proteinExistence type="predicted"/>
<feature type="region of interest" description="Disordered" evidence="1">
    <location>
        <begin position="33"/>
        <end position="54"/>
    </location>
</feature>
<evidence type="ECO:0000313" key="2">
    <source>
        <dbReference type="EMBL" id="VXD20195.1"/>
    </source>
</evidence>
<protein>
    <submittedName>
        <fullName evidence="2">Uncharacterized protein</fullName>
    </submittedName>
</protein>
<dbReference type="EMBL" id="CZCS02000191">
    <property type="protein sequence ID" value="VXD20195.1"/>
    <property type="molecule type" value="Genomic_DNA"/>
</dbReference>
<reference evidence="2" key="1">
    <citation type="submission" date="2019-10" db="EMBL/GenBank/DDBJ databases">
        <authorList>
            <consortium name="Genoscope - CEA"/>
            <person name="William W."/>
        </authorList>
    </citation>
    <scope>NUCLEOTIDE SEQUENCE [LARGE SCALE GENOMIC DNA]</scope>
    <source>
        <strain evidence="2">BBR_PRJEB10994</strain>
    </source>
</reference>
<sequence>MQKDARYIRERYIKKPIRKGNVAVAELHLHNGTSLGAGATSRERPISLPLPKTI</sequence>
<name>A0A7Z9DZD3_9CYAN</name>
<accession>A0A7Z9DZD3</accession>
<keyword evidence="3" id="KW-1185">Reference proteome</keyword>
<evidence type="ECO:0000256" key="1">
    <source>
        <dbReference type="SAM" id="MobiDB-lite"/>
    </source>
</evidence>
<dbReference type="Proteomes" id="UP000182190">
    <property type="component" value="Unassembled WGS sequence"/>
</dbReference>